<keyword evidence="2" id="KW-1185">Reference proteome</keyword>
<accession>A0ABQ4BU23</accession>
<dbReference type="InterPro" id="IPR037119">
    <property type="entry name" value="Haem_oxidase_HugZ-like_sf"/>
</dbReference>
<name>A0ABQ4BU23_9ACTN</name>
<dbReference type="Gene3D" id="3.20.180.10">
    <property type="entry name" value="PNP-oxidase-like"/>
    <property type="match status" value="1"/>
</dbReference>
<organism evidence="1 2">
    <name type="scientific">Asanoa iriomotensis</name>
    <dbReference type="NCBI Taxonomy" id="234613"/>
    <lineage>
        <taxon>Bacteria</taxon>
        <taxon>Bacillati</taxon>
        <taxon>Actinomycetota</taxon>
        <taxon>Actinomycetes</taxon>
        <taxon>Micromonosporales</taxon>
        <taxon>Micromonosporaceae</taxon>
        <taxon>Asanoa</taxon>
    </lineage>
</organism>
<dbReference type="Proteomes" id="UP000624325">
    <property type="component" value="Unassembled WGS sequence"/>
</dbReference>
<dbReference type="RefSeq" id="WP_203699760.1">
    <property type="nucleotide sequence ID" value="NZ_BAAALU010000017.1"/>
</dbReference>
<sequence length="247" mass="25629">MASDASRMSDGVPISDAVAARSVLAVSGSLRLTAGNATADLVAAHTVLPDGSVALAVDAMTPAGGGLVGARGRHGGVRLEVTSVVPVRVRCRVRARVTVTGTVRPLDPATLDECDADTVQALLDLPPAALWTVEPVAVHIARHSTAADVAIADYRAARPDPVAAVEATTLHHLVRHDGPGIAHLTRLPSTAGARLVPVAIDADGLTMRSETRDAHHDVRVRFGSRVTGEADLARELALLRADQPGRR</sequence>
<dbReference type="SUPFAM" id="SSF50475">
    <property type="entry name" value="FMN-binding split barrel"/>
    <property type="match status" value="1"/>
</dbReference>
<comment type="caution">
    <text evidence="1">The sequence shown here is derived from an EMBL/GenBank/DDBJ whole genome shotgun (WGS) entry which is preliminary data.</text>
</comment>
<proteinExistence type="predicted"/>
<protein>
    <recommendedName>
        <fullName evidence="3">DUF2470 domain-containing protein</fullName>
    </recommendedName>
</protein>
<reference evidence="1 2" key="1">
    <citation type="submission" date="2021-01" db="EMBL/GenBank/DDBJ databases">
        <title>Whole genome shotgun sequence of Asanoa iriomotensis NBRC 100142.</title>
        <authorList>
            <person name="Komaki H."/>
            <person name="Tamura T."/>
        </authorList>
    </citation>
    <scope>NUCLEOTIDE SEQUENCE [LARGE SCALE GENOMIC DNA]</scope>
    <source>
        <strain evidence="1 2">NBRC 100142</strain>
    </source>
</reference>
<dbReference type="EMBL" id="BONC01000001">
    <property type="protein sequence ID" value="GIF54035.1"/>
    <property type="molecule type" value="Genomic_DNA"/>
</dbReference>
<evidence type="ECO:0000313" key="2">
    <source>
        <dbReference type="Proteomes" id="UP000624325"/>
    </source>
</evidence>
<evidence type="ECO:0000313" key="1">
    <source>
        <dbReference type="EMBL" id="GIF54035.1"/>
    </source>
</evidence>
<evidence type="ECO:0008006" key="3">
    <source>
        <dbReference type="Google" id="ProtNLM"/>
    </source>
</evidence>
<gene>
    <name evidence="1" type="ORF">Air01nite_01300</name>
</gene>